<dbReference type="Pfam" id="PF00694">
    <property type="entry name" value="Aconitase_C"/>
    <property type="match status" value="1"/>
</dbReference>
<keyword evidence="1" id="KW-0479">Metal-binding</keyword>
<dbReference type="InterPro" id="IPR015928">
    <property type="entry name" value="Aconitase/3IPM_dehydase_swvl"/>
</dbReference>
<dbReference type="SUPFAM" id="SSF53732">
    <property type="entry name" value="Aconitase iron-sulfur domain"/>
    <property type="match status" value="1"/>
</dbReference>
<organism evidence="7 8">
    <name type="scientific">Candidatus Geothrix odensensis</name>
    <dbReference type="NCBI Taxonomy" id="2954440"/>
    <lineage>
        <taxon>Bacteria</taxon>
        <taxon>Pseudomonadati</taxon>
        <taxon>Acidobacteriota</taxon>
        <taxon>Holophagae</taxon>
        <taxon>Holophagales</taxon>
        <taxon>Holophagaceae</taxon>
        <taxon>Geothrix</taxon>
    </lineage>
</organism>
<keyword evidence="3" id="KW-0411">Iron-sulfur</keyword>
<dbReference type="Gene3D" id="3.20.19.10">
    <property type="entry name" value="Aconitase, domain 4"/>
    <property type="match status" value="1"/>
</dbReference>
<dbReference type="Pfam" id="PF00330">
    <property type="entry name" value="Aconitase"/>
    <property type="match status" value="1"/>
</dbReference>
<dbReference type="Proteomes" id="UP000709959">
    <property type="component" value="Unassembled WGS sequence"/>
</dbReference>
<sequence>MLPDSIRFDGRILFLTEDPERIRRQLAGEDLEPSETGPLRDQISTDEITPAFICYHFDEKLGDFPYLGLKCGEAFPVKEGAVRAGGFAVSVAGKRRGKGSSREASPYAEQCAGIRLVIAESFERIYRQNAQNLGLLTSTDFGLIPRLRRGEAIPLPEFTEGLDPVTAEIVQRGGLFAYNAARLAGEVVPPLPRHAARPMTYAEKLLARHAVVDAASGTVGLPAVRPGDGLFAKADWRFSHEYVTPMAARFLEKALGPDVALRDADRILAFRDHLTFLHHSMKPEHRAMGLLTVAERLKPAQEAFCAKHGIRLHGELSDGLGSEGICHSLMAERYVSPGQLVVGTDSHTPHAGALGCLAFGVGTTDIANAWVTGDVRVTVPPTLRVRLNGRLRSGVSAKDLVLHLLAQPFIREGGAIGQVIEYMGEGLLDLDTDERATLTNMAAEIGGFTGLVAPDAETLRFIQERRGVELALEPWMRGDEGAEYAQTLDVDCATLGPMLARPGDPGNGLALADLDEAVPVHIAYLGSCTGGKREDLRRAYEVVRKAAAEGRQVPEGVRFFVQCGSEDVRRYAEAQGWMAAFEAVGAVVLGSSCGACINAGPGVSTRPDQVTISAINRNFPGRSGPGQMWLASPATVAASALAGRIVGADA</sequence>
<dbReference type="InterPro" id="IPR001030">
    <property type="entry name" value="Acoase/IPM_deHydtase_lsu_aba"/>
</dbReference>
<proteinExistence type="predicted"/>
<dbReference type="SUPFAM" id="SSF52016">
    <property type="entry name" value="LeuD/IlvD-like"/>
    <property type="match status" value="1"/>
</dbReference>
<comment type="caution">
    <text evidence="7">The sequence shown here is derived from an EMBL/GenBank/DDBJ whole genome shotgun (WGS) entry which is preliminary data.</text>
</comment>
<accession>A0A936K632</accession>
<dbReference type="PANTHER" id="PTHR43822">
    <property type="entry name" value="HOMOACONITASE, MITOCHONDRIAL-RELATED"/>
    <property type="match status" value="1"/>
</dbReference>
<evidence type="ECO:0000313" key="8">
    <source>
        <dbReference type="Proteomes" id="UP000709959"/>
    </source>
</evidence>
<evidence type="ECO:0000313" key="7">
    <source>
        <dbReference type="EMBL" id="MBK8572661.1"/>
    </source>
</evidence>
<dbReference type="InterPro" id="IPR000573">
    <property type="entry name" value="AconitaseA/IPMdHydase_ssu_swvl"/>
</dbReference>
<keyword evidence="4" id="KW-0456">Lyase</keyword>
<evidence type="ECO:0000259" key="5">
    <source>
        <dbReference type="Pfam" id="PF00330"/>
    </source>
</evidence>
<dbReference type="GO" id="GO:0046872">
    <property type="term" value="F:metal ion binding"/>
    <property type="evidence" value="ECO:0007669"/>
    <property type="project" value="UniProtKB-KW"/>
</dbReference>
<evidence type="ECO:0000256" key="3">
    <source>
        <dbReference type="ARBA" id="ARBA00023014"/>
    </source>
</evidence>
<feature type="domain" description="Aconitase A/isopropylmalate dehydratase small subunit swivel" evidence="6">
    <location>
        <begin position="91"/>
        <end position="137"/>
    </location>
</feature>
<dbReference type="InterPro" id="IPR050067">
    <property type="entry name" value="IPM_dehydratase_rel_enz"/>
</dbReference>
<dbReference type="AlphaFoldDB" id="A0A936K632"/>
<evidence type="ECO:0000259" key="6">
    <source>
        <dbReference type="Pfam" id="PF00694"/>
    </source>
</evidence>
<dbReference type="EMBL" id="JADKCH010000007">
    <property type="protein sequence ID" value="MBK8572661.1"/>
    <property type="molecule type" value="Genomic_DNA"/>
</dbReference>
<evidence type="ECO:0000256" key="4">
    <source>
        <dbReference type="ARBA" id="ARBA00023239"/>
    </source>
</evidence>
<evidence type="ECO:0000256" key="1">
    <source>
        <dbReference type="ARBA" id="ARBA00022723"/>
    </source>
</evidence>
<gene>
    <name evidence="7" type="ORF">IPN91_08440</name>
</gene>
<feature type="domain" description="Aconitase/3-isopropylmalate dehydratase large subunit alpha/beta/alpha" evidence="5">
    <location>
        <begin position="234"/>
        <end position="643"/>
    </location>
</feature>
<dbReference type="InterPro" id="IPR015931">
    <property type="entry name" value="Acnase/IPM_dHydase_lsu_aba_1/3"/>
</dbReference>
<protein>
    <submittedName>
        <fullName evidence="7">3-isopropylmalate dehydratase</fullName>
    </submittedName>
</protein>
<reference evidence="7 8" key="1">
    <citation type="submission" date="2020-10" db="EMBL/GenBank/DDBJ databases">
        <title>Connecting structure to function with the recovery of over 1000 high-quality activated sludge metagenome-assembled genomes encoding full-length rRNA genes using long-read sequencing.</title>
        <authorList>
            <person name="Singleton C.M."/>
            <person name="Petriglieri F."/>
            <person name="Kristensen J.M."/>
            <person name="Kirkegaard R.H."/>
            <person name="Michaelsen T.Y."/>
            <person name="Andersen M.H."/>
            <person name="Karst S.M."/>
            <person name="Dueholm M.S."/>
            <person name="Nielsen P.H."/>
            <person name="Albertsen M."/>
        </authorList>
    </citation>
    <scope>NUCLEOTIDE SEQUENCE [LARGE SCALE GENOMIC DNA]</scope>
    <source>
        <strain evidence="7">OdNE_18-Q3-R46-58_MAXAC.008</strain>
    </source>
</reference>
<keyword evidence="2" id="KW-0408">Iron</keyword>
<dbReference type="PANTHER" id="PTHR43822:SF2">
    <property type="entry name" value="HOMOACONITASE, MITOCHONDRIAL"/>
    <property type="match status" value="1"/>
</dbReference>
<evidence type="ECO:0000256" key="2">
    <source>
        <dbReference type="ARBA" id="ARBA00023004"/>
    </source>
</evidence>
<name>A0A936K632_9BACT</name>
<dbReference type="GO" id="GO:0051536">
    <property type="term" value="F:iron-sulfur cluster binding"/>
    <property type="evidence" value="ECO:0007669"/>
    <property type="project" value="UniProtKB-KW"/>
</dbReference>
<dbReference type="InterPro" id="IPR036008">
    <property type="entry name" value="Aconitase_4Fe-4S_dom"/>
</dbReference>
<dbReference type="Gene3D" id="3.30.499.10">
    <property type="entry name" value="Aconitase, domain 3"/>
    <property type="match status" value="2"/>
</dbReference>
<dbReference type="GO" id="GO:0170038">
    <property type="term" value="P:proteinogenic amino acid biosynthetic process"/>
    <property type="evidence" value="ECO:0007669"/>
    <property type="project" value="UniProtKB-ARBA"/>
</dbReference>
<dbReference type="GO" id="GO:0170034">
    <property type="term" value="P:L-amino acid biosynthetic process"/>
    <property type="evidence" value="ECO:0007669"/>
    <property type="project" value="UniProtKB-ARBA"/>
</dbReference>
<dbReference type="GO" id="GO:0016829">
    <property type="term" value="F:lyase activity"/>
    <property type="evidence" value="ECO:0007669"/>
    <property type="project" value="UniProtKB-KW"/>
</dbReference>